<keyword evidence="2" id="KW-1133">Transmembrane helix</keyword>
<protein>
    <submittedName>
        <fullName evidence="3">Uncharacterized protein</fullName>
    </submittedName>
</protein>
<evidence type="ECO:0000256" key="2">
    <source>
        <dbReference type="SAM" id="Phobius"/>
    </source>
</evidence>
<gene>
    <name evidence="3" type="ORF">GCM10009765_65600</name>
</gene>
<feature type="compositionally biased region" description="Basic and acidic residues" evidence="1">
    <location>
        <begin position="18"/>
        <end position="49"/>
    </location>
</feature>
<dbReference type="Proteomes" id="UP001500618">
    <property type="component" value="Unassembled WGS sequence"/>
</dbReference>
<keyword evidence="2" id="KW-0472">Membrane</keyword>
<evidence type="ECO:0000313" key="4">
    <source>
        <dbReference type="Proteomes" id="UP001500618"/>
    </source>
</evidence>
<proteinExistence type="predicted"/>
<evidence type="ECO:0000256" key="1">
    <source>
        <dbReference type="SAM" id="MobiDB-lite"/>
    </source>
</evidence>
<accession>A0ABN2IKW4</accession>
<reference evidence="3 4" key="1">
    <citation type="journal article" date="2019" name="Int. J. Syst. Evol. Microbiol.">
        <title>The Global Catalogue of Microorganisms (GCM) 10K type strain sequencing project: providing services to taxonomists for standard genome sequencing and annotation.</title>
        <authorList>
            <consortium name="The Broad Institute Genomics Platform"/>
            <consortium name="The Broad Institute Genome Sequencing Center for Infectious Disease"/>
            <person name="Wu L."/>
            <person name="Ma J."/>
        </authorList>
    </citation>
    <scope>NUCLEOTIDE SEQUENCE [LARGE SCALE GENOMIC DNA]</scope>
    <source>
        <strain evidence="3 4">JCM 14718</strain>
    </source>
</reference>
<evidence type="ECO:0000313" key="3">
    <source>
        <dbReference type="EMBL" id="GAA1707036.1"/>
    </source>
</evidence>
<name>A0ABN2IKW4_9ACTN</name>
<organism evidence="3 4">
    <name type="scientific">Fodinicola feengrottensis</name>
    <dbReference type="NCBI Taxonomy" id="435914"/>
    <lineage>
        <taxon>Bacteria</taxon>
        <taxon>Bacillati</taxon>
        <taxon>Actinomycetota</taxon>
        <taxon>Actinomycetes</taxon>
        <taxon>Mycobacteriales</taxon>
        <taxon>Fodinicola</taxon>
    </lineage>
</organism>
<sequence length="100" mass="10825">MSDLGKSGDCWEMSDLGKSGDRWEKNALGKSGDRWEKNALGKSGDREGAVPRLPATRKPRPATKDRWRGGVFLWLLPMAPCVSGAFGAGAVDYGYESPPL</sequence>
<feature type="transmembrane region" description="Helical" evidence="2">
    <location>
        <begin position="71"/>
        <end position="91"/>
    </location>
</feature>
<keyword evidence="2" id="KW-0812">Transmembrane</keyword>
<dbReference type="EMBL" id="BAAANY010000031">
    <property type="protein sequence ID" value="GAA1707036.1"/>
    <property type="molecule type" value="Genomic_DNA"/>
</dbReference>
<comment type="caution">
    <text evidence="3">The sequence shown here is derived from an EMBL/GenBank/DDBJ whole genome shotgun (WGS) entry which is preliminary data.</text>
</comment>
<feature type="region of interest" description="Disordered" evidence="1">
    <location>
        <begin position="1"/>
        <end position="62"/>
    </location>
</feature>
<keyword evidence="4" id="KW-1185">Reference proteome</keyword>